<evidence type="ECO:0000256" key="1">
    <source>
        <dbReference type="ARBA" id="ARBA00022801"/>
    </source>
</evidence>
<proteinExistence type="predicted"/>
<keyword evidence="1" id="KW-0378">Hydrolase</keyword>
<dbReference type="InterPro" id="IPR029058">
    <property type="entry name" value="AB_hydrolase_fold"/>
</dbReference>
<comment type="caution">
    <text evidence="3">The sequence shown here is derived from an EMBL/GenBank/DDBJ whole genome shotgun (WGS) entry which is preliminary data.</text>
</comment>
<dbReference type="SUPFAM" id="SSF53474">
    <property type="entry name" value="alpha/beta-Hydrolases"/>
    <property type="match status" value="1"/>
</dbReference>
<dbReference type="AlphaFoldDB" id="A0A430F8S5"/>
<dbReference type="OrthoDB" id="9794725at2"/>
<dbReference type="GO" id="GO:0016787">
    <property type="term" value="F:hydrolase activity"/>
    <property type="evidence" value="ECO:0007669"/>
    <property type="project" value="UniProtKB-KW"/>
</dbReference>
<feature type="domain" description="BD-FAE-like" evidence="2">
    <location>
        <begin position="28"/>
        <end position="215"/>
    </location>
</feature>
<dbReference type="PANTHER" id="PTHR48081">
    <property type="entry name" value="AB HYDROLASE SUPERFAMILY PROTEIN C4A8.06C"/>
    <property type="match status" value="1"/>
</dbReference>
<protein>
    <submittedName>
        <fullName evidence="3">Acetylesterase</fullName>
    </submittedName>
</protein>
<evidence type="ECO:0000313" key="3">
    <source>
        <dbReference type="EMBL" id="RSX49231.1"/>
    </source>
</evidence>
<keyword evidence="4" id="KW-1185">Reference proteome</keyword>
<evidence type="ECO:0000313" key="4">
    <source>
        <dbReference type="Proteomes" id="UP000288052"/>
    </source>
</evidence>
<dbReference type="InterPro" id="IPR050300">
    <property type="entry name" value="GDXG_lipolytic_enzyme"/>
</dbReference>
<dbReference type="EMBL" id="QXGI01000002">
    <property type="protein sequence ID" value="RSX49231.1"/>
    <property type="molecule type" value="Genomic_DNA"/>
</dbReference>
<dbReference type="Proteomes" id="UP000288052">
    <property type="component" value="Unassembled WGS sequence"/>
</dbReference>
<reference evidence="3 4" key="1">
    <citation type="submission" date="2018-09" db="EMBL/GenBank/DDBJ databases">
        <title>Characterization of the phylogenetic diversity of five novel species belonging to the genus Bifidobacterium.</title>
        <authorList>
            <person name="Lugli G.A."/>
            <person name="Duranti S."/>
            <person name="Milani C."/>
        </authorList>
    </citation>
    <scope>NUCLEOTIDE SEQUENCE [LARGE SCALE GENOMIC DNA]</scope>
    <source>
        <strain evidence="3 4">2020B</strain>
    </source>
</reference>
<organism evidence="3 4">
    <name type="scientific">Bifidobacterium castoris</name>
    <dbReference type="NCBI Taxonomy" id="2306972"/>
    <lineage>
        <taxon>Bacteria</taxon>
        <taxon>Bacillati</taxon>
        <taxon>Actinomycetota</taxon>
        <taxon>Actinomycetes</taxon>
        <taxon>Bifidobacteriales</taxon>
        <taxon>Bifidobacteriaceae</taxon>
        <taxon>Bifidobacterium</taxon>
    </lineage>
</organism>
<sequence>MNLLHIPVGEANAALDCYLLDNSSEIDAHRTRPCIIVVPGGGYLETSDREAEPIAVRMLAYGYQACVLRYSTYPAHYPTALLELAQAMATIRANAEDWHIDPDQLFVAGFSAGGHLTASLGASWSTEMPEQYGFDAGQIRPNGLLLGYPVISSGEFAHRPSFDRLLGDRSTDRNALAHVSIETRVTPDFPPTFLFHTLTDSTVPIENSLLLIAALRRAGVSVEAHLFPSGRHGVSLGTVESMYADGSGVEECVQAWPELFRRWLDSRTQEAQALYPPPRNRQ</sequence>
<evidence type="ECO:0000259" key="2">
    <source>
        <dbReference type="Pfam" id="PF20434"/>
    </source>
</evidence>
<dbReference type="RefSeq" id="WP_126031691.1">
    <property type="nucleotide sequence ID" value="NZ_QXGI01000002.1"/>
</dbReference>
<name>A0A430F8S5_9BIFI</name>
<dbReference type="Gene3D" id="3.40.50.1820">
    <property type="entry name" value="alpha/beta hydrolase"/>
    <property type="match status" value="1"/>
</dbReference>
<dbReference type="Pfam" id="PF20434">
    <property type="entry name" value="BD-FAE"/>
    <property type="match status" value="1"/>
</dbReference>
<dbReference type="PANTHER" id="PTHR48081:SF6">
    <property type="entry name" value="PEPTIDASE S9 PROLYL OLIGOPEPTIDASE CATALYTIC DOMAIN-CONTAINING PROTEIN"/>
    <property type="match status" value="1"/>
</dbReference>
<dbReference type="InterPro" id="IPR049492">
    <property type="entry name" value="BD-FAE-like_dom"/>
</dbReference>
<accession>A0A430F8S5</accession>
<gene>
    <name evidence="3" type="ORF">D2E22_0651</name>
</gene>